<gene>
    <name evidence="3" type="ORF">B9Q01_01040</name>
</gene>
<reference evidence="3 4" key="1">
    <citation type="submission" date="2017-04" db="EMBL/GenBank/DDBJ databases">
        <title>Novel microbial lineages endemic to geothermal iron-oxide mats fill important gaps in the evolutionary history of Archaea.</title>
        <authorList>
            <person name="Jay Z.J."/>
            <person name="Beam J.P."/>
            <person name="Dlakic M."/>
            <person name="Rusch D.B."/>
            <person name="Kozubal M.A."/>
            <person name="Inskeep W.P."/>
        </authorList>
    </citation>
    <scope>NUCLEOTIDE SEQUENCE [LARGE SCALE GENOMIC DNA]</scope>
    <source>
        <strain evidence="3">OSP_D</strain>
    </source>
</reference>
<dbReference type="Gene3D" id="3.30.2380.10">
    <property type="entry name" value="CGI121/TPRKB"/>
    <property type="match status" value="1"/>
</dbReference>
<evidence type="ECO:0000256" key="1">
    <source>
        <dbReference type="ARBA" id="ARBA00005546"/>
    </source>
</evidence>
<comment type="similarity">
    <text evidence="1">Belongs to the CGI121/TPRKB family.</text>
</comment>
<comment type="caution">
    <text evidence="3">The sequence shown here is derived from an EMBL/GenBank/DDBJ whole genome shotgun (WGS) entry which is preliminary data.</text>
</comment>
<evidence type="ECO:0000256" key="2">
    <source>
        <dbReference type="SAM" id="Coils"/>
    </source>
</evidence>
<dbReference type="SUPFAM" id="SSF143870">
    <property type="entry name" value="PF0523-like"/>
    <property type="match status" value="1"/>
</dbReference>
<dbReference type="InterPro" id="IPR013926">
    <property type="entry name" value="CGI121/TPRKB"/>
</dbReference>
<dbReference type="Pfam" id="PF08617">
    <property type="entry name" value="CGI-121"/>
    <property type="match status" value="1"/>
</dbReference>
<evidence type="ECO:0000313" key="3">
    <source>
        <dbReference type="EMBL" id="PSN84471.1"/>
    </source>
</evidence>
<evidence type="ECO:0000313" key="4">
    <source>
        <dbReference type="Proteomes" id="UP000240880"/>
    </source>
</evidence>
<protein>
    <submittedName>
        <fullName evidence="3">Uncharacterized protein</fullName>
    </submittedName>
</protein>
<keyword evidence="2" id="KW-0175">Coiled coil</keyword>
<accession>A0A2R6ADK9</accession>
<proteinExistence type="inferred from homology"/>
<dbReference type="AlphaFoldDB" id="A0A2R6ADK9"/>
<organism evidence="3 4">
    <name type="scientific">Candidatus Marsarchaeota G1 archaeon OSP_D</name>
    <dbReference type="NCBI Taxonomy" id="1978155"/>
    <lineage>
        <taxon>Archaea</taxon>
        <taxon>Candidatus Marsarchaeota</taxon>
        <taxon>Candidatus Marsarchaeota group 1</taxon>
    </lineage>
</organism>
<dbReference type="Proteomes" id="UP000240880">
    <property type="component" value="Unassembled WGS sequence"/>
</dbReference>
<sequence>MIVELQTENFSLCVYKLKGNLEEIQSFQKELILRNPDSFYIFSSEKLISPRLFKIAFYHACLRWLSGESISKKLGIEFFICLFGETQIKELLKIFELKPSKNIYLIAINEHLENLNKYKDNIIFEELNLNDKQELKEDERKIIAEINEKILKV</sequence>
<name>A0A2R6ADK9_9ARCH</name>
<dbReference type="EMBL" id="NEXC01000003">
    <property type="protein sequence ID" value="PSN84471.1"/>
    <property type="molecule type" value="Genomic_DNA"/>
</dbReference>
<dbReference type="InterPro" id="IPR036504">
    <property type="entry name" value="CGI121/TPRKB_sf"/>
</dbReference>
<feature type="coiled-coil region" evidence="2">
    <location>
        <begin position="108"/>
        <end position="149"/>
    </location>
</feature>